<dbReference type="PANTHER" id="PTHR43214">
    <property type="entry name" value="TWO-COMPONENT RESPONSE REGULATOR"/>
    <property type="match status" value="1"/>
</dbReference>
<protein>
    <submittedName>
        <fullName evidence="4">Response regulator transcription factor</fullName>
    </submittedName>
</protein>
<dbReference type="SMART" id="SM00448">
    <property type="entry name" value="REC"/>
    <property type="match status" value="1"/>
</dbReference>
<dbReference type="Gene3D" id="1.10.10.10">
    <property type="entry name" value="Winged helix-like DNA-binding domain superfamily/Winged helix DNA-binding domain"/>
    <property type="match status" value="1"/>
</dbReference>
<evidence type="ECO:0000313" key="5">
    <source>
        <dbReference type="Proteomes" id="UP001500929"/>
    </source>
</evidence>
<evidence type="ECO:0000256" key="1">
    <source>
        <dbReference type="ARBA" id="ARBA00023125"/>
    </source>
</evidence>
<dbReference type="InterPro" id="IPR011006">
    <property type="entry name" value="CheY-like_superfamily"/>
</dbReference>
<evidence type="ECO:0000259" key="3">
    <source>
        <dbReference type="PROSITE" id="PS50110"/>
    </source>
</evidence>
<keyword evidence="1" id="KW-0238">DNA-binding</keyword>
<dbReference type="RefSeq" id="WP_259479021.1">
    <property type="nucleotide sequence ID" value="NZ_BAAAQY010000004.1"/>
</dbReference>
<feature type="domain" description="Response regulatory" evidence="3">
    <location>
        <begin position="9"/>
        <end position="129"/>
    </location>
</feature>
<dbReference type="Proteomes" id="UP001500929">
    <property type="component" value="Unassembled WGS sequence"/>
</dbReference>
<keyword evidence="5" id="KW-1185">Reference proteome</keyword>
<gene>
    <name evidence="4" type="ORF">GCM10009851_15210</name>
</gene>
<name>A0ABP5QBP8_9MICO</name>
<dbReference type="InterPro" id="IPR016032">
    <property type="entry name" value="Sig_transdc_resp-reg_C-effctor"/>
</dbReference>
<dbReference type="Pfam" id="PF00072">
    <property type="entry name" value="Response_reg"/>
    <property type="match status" value="1"/>
</dbReference>
<dbReference type="InterPro" id="IPR001789">
    <property type="entry name" value="Sig_transdc_resp-reg_receiver"/>
</dbReference>
<proteinExistence type="predicted"/>
<comment type="caution">
    <text evidence="4">The sequence shown here is derived from an EMBL/GenBank/DDBJ whole genome shotgun (WGS) entry which is preliminary data.</text>
</comment>
<dbReference type="SUPFAM" id="SSF46894">
    <property type="entry name" value="C-terminal effector domain of the bipartite response regulators"/>
    <property type="match status" value="1"/>
</dbReference>
<evidence type="ECO:0000313" key="4">
    <source>
        <dbReference type="EMBL" id="GAA2231325.1"/>
    </source>
</evidence>
<reference evidence="5" key="1">
    <citation type="journal article" date="2019" name="Int. J. Syst. Evol. Microbiol.">
        <title>The Global Catalogue of Microorganisms (GCM) 10K type strain sequencing project: providing services to taxonomists for standard genome sequencing and annotation.</title>
        <authorList>
            <consortium name="The Broad Institute Genomics Platform"/>
            <consortium name="The Broad Institute Genome Sequencing Center for Infectious Disease"/>
            <person name="Wu L."/>
            <person name="Ma J."/>
        </authorList>
    </citation>
    <scope>NUCLEOTIDE SEQUENCE [LARGE SCALE GENOMIC DNA]</scope>
    <source>
        <strain evidence="5">JCM 16117</strain>
    </source>
</reference>
<dbReference type="EMBL" id="BAAAQY010000004">
    <property type="protein sequence ID" value="GAA2231325.1"/>
    <property type="molecule type" value="Genomic_DNA"/>
</dbReference>
<dbReference type="InterPro" id="IPR036388">
    <property type="entry name" value="WH-like_DNA-bd_sf"/>
</dbReference>
<organism evidence="4 5">
    <name type="scientific">Herbiconiux moechotypicola</name>
    <dbReference type="NCBI Taxonomy" id="637393"/>
    <lineage>
        <taxon>Bacteria</taxon>
        <taxon>Bacillati</taxon>
        <taxon>Actinomycetota</taxon>
        <taxon>Actinomycetes</taxon>
        <taxon>Micrococcales</taxon>
        <taxon>Microbacteriaceae</taxon>
        <taxon>Herbiconiux</taxon>
    </lineage>
</organism>
<feature type="modified residue" description="4-aspartylphosphate" evidence="2">
    <location>
        <position position="64"/>
    </location>
</feature>
<dbReference type="PROSITE" id="PS50110">
    <property type="entry name" value="RESPONSE_REGULATORY"/>
    <property type="match status" value="1"/>
</dbReference>
<dbReference type="Gene3D" id="3.40.50.2300">
    <property type="match status" value="1"/>
</dbReference>
<dbReference type="SUPFAM" id="SSF52172">
    <property type="entry name" value="CheY-like"/>
    <property type="match status" value="1"/>
</dbReference>
<evidence type="ECO:0000256" key="2">
    <source>
        <dbReference type="PROSITE-ProRule" id="PRU00169"/>
    </source>
</evidence>
<dbReference type="InterPro" id="IPR039420">
    <property type="entry name" value="WalR-like"/>
</dbReference>
<accession>A0ABP5QBP8</accession>
<sequence>MTESGRAWRIAIVEDHLLQRRRTEELLGDGELMRVVHSAESMPEFIDWLAGAAADDRPDLLVLDLMVERGPSVDPVRLGELIDDGLRVVVLSALVSPPLVRQVLQAGVGAIVGKRDSEDDILAAVDEVLHDGHWMSSELAAVIAADAARPKLSVQEERALVLYASGLTLDAVASAIGVKRDTAKQYIERVKLKYVSAGRPVRTKIDLNRVATADGYLDG</sequence>
<keyword evidence="2" id="KW-0597">Phosphoprotein</keyword>